<organism evidence="1 2">
    <name type="scientific">Caerostris extrusa</name>
    <name type="common">Bark spider</name>
    <name type="synonym">Caerostris bankana</name>
    <dbReference type="NCBI Taxonomy" id="172846"/>
    <lineage>
        <taxon>Eukaryota</taxon>
        <taxon>Metazoa</taxon>
        <taxon>Ecdysozoa</taxon>
        <taxon>Arthropoda</taxon>
        <taxon>Chelicerata</taxon>
        <taxon>Arachnida</taxon>
        <taxon>Araneae</taxon>
        <taxon>Araneomorphae</taxon>
        <taxon>Entelegynae</taxon>
        <taxon>Araneoidea</taxon>
        <taxon>Araneidae</taxon>
        <taxon>Caerostris</taxon>
    </lineage>
</organism>
<proteinExistence type="predicted"/>
<gene>
    <name evidence="1" type="ORF">CEXT_99181</name>
</gene>
<evidence type="ECO:0000313" key="2">
    <source>
        <dbReference type="Proteomes" id="UP001054945"/>
    </source>
</evidence>
<keyword evidence="2" id="KW-1185">Reference proteome</keyword>
<reference evidence="1 2" key="1">
    <citation type="submission" date="2021-06" db="EMBL/GenBank/DDBJ databases">
        <title>Caerostris extrusa draft genome.</title>
        <authorList>
            <person name="Kono N."/>
            <person name="Arakawa K."/>
        </authorList>
    </citation>
    <scope>NUCLEOTIDE SEQUENCE [LARGE SCALE GENOMIC DNA]</scope>
</reference>
<protein>
    <submittedName>
        <fullName evidence="1">Uncharacterized protein</fullName>
    </submittedName>
</protein>
<evidence type="ECO:0000313" key="1">
    <source>
        <dbReference type="EMBL" id="GIX89399.1"/>
    </source>
</evidence>
<dbReference type="Proteomes" id="UP001054945">
    <property type="component" value="Unassembled WGS sequence"/>
</dbReference>
<accession>A0AAV4P0G9</accession>
<comment type="caution">
    <text evidence="1">The sequence shown here is derived from an EMBL/GenBank/DDBJ whole genome shotgun (WGS) entry which is preliminary data.</text>
</comment>
<dbReference type="AlphaFoldDB" id="A0AAV4P0G9"/>
<sequence length="87" mass="10260">MHLRRVMRIPNNFPSSALLPPKRREGKDFLFFKKRGLVSSSELLTRNKTGFVYLLLRKLPLFSQEQQRVPSPFECLGNFSCLCFRNR</sequence>
<dbReference type="EMBL" id="BPLR01003856">
    <property type="protein sequence ID" value="GIX89399.1"/>
    <property type="molecule type" value="Genomic_DNA"/>
</dbReference>
<name>A0AAV4P0G9_CAEEX</name>